<dbReference type="SUPFAM" id="SSF56300">
    <property type="entry name" value="Metallo-dependent phosphatases"/>
    <property type="match status" value="1"/>
</dbReference>
<evidence type="ECO:0000256" key="2">
    <source>
        <dbReference type="ARBA" id="ARBA00011322"/>
    </source>
</evidence>
<dbReference type="InterPro" id="IPR004843">
    <property type="entry name" value="Calcineurin-like_PHP"/>
</dbReference>
<comment type="caution">
    <text evidence="11">The sequence shown here is derived from an EMBL/GenBank/DDBJ whole genome shotgun (WGS) entry which is preliminary data.</text>
</comment>
<keyword evidence="7" id="KW-0255">Endonuclease</keyword>
<gene>
    <name evidence="7" type="primary">sbcD</name>
    <name evidence="11" type="ORF">GCM10023186_05720</name>
</gene>
<organism evidence="11 12">
    <name type="scientific">Hymenobacter koreensis</name>
    <dbReference type="NCBI Taxonomy" id="1084523"/>
    <lineage>
        <taxon>Bacteria</taxon>
        <taxon>Pseudomonadati</taxon>
        <taxon>Bacteroidota</taxon>
        <taxon>Cytophagia</taxon>
        <taxon>Cytophagales</taxon>
        <taxon>Hymenobacteraceae</taxon>
        <taxon>Hymenobacter</taxon>
    </lineage>
</organism>
<accession>A0ABP8IVE7</accession>
<dbReference type="Proteomes" id="UP001500454">
    <property type="component" value="Unassembled WGS sequence"/>
</dbReference>
<evidence type="ECO:0000313" key="11">
    <source>
        <dbReference type="EMBL" id="GAA4374284.1"/>
    </source>
</evidence>
<dbReference type="InterPro" id="IPR004593">
    <property type="entry name" value="SbcD"/>
</dbReference>
<feature type="domain" description="Calcineurin-like phosphoesterase" evidence="9">
    <location>
        <begin position="28"/>
        <end position="261"/>
    </location>
</feature>
<keyword evidence="4 7" id="KW-0540">Nuclease</keyword>
<evidence type="ECO:0000256" key="7">
    <source>
        <dbReference type="RuleBase" id="RU363069"/>
    </source>
</evidence>
<proteinExistence type="inferred from homology"/>
<keyword evidence="7" id="KW-0233">DNA recombination</keyword>
<feature type="domain" description="Nuclease SbcCD subunit D C-terminal" evidence="10">
    <location>
        <begin position="311"/>
        <end position="413"/>
    </location>
</feature>
<comment type="function">
    <text evidence="7">SbcCD cleaves DNA hairpin structures. These structures can inhibit DNA replication and are intermediates in certain DNA recombination reactions. The complex acts as a 3'-&gt;5' double strand exonuclease that can open hairpins. It also has a 5' single-strand endonuclease activity.</text>
</comment>
<dbReference type="InterPro" id="IPR029052">
    <property type="entry name" value="Metallo-depent_PP-like"/>
</dbReference>
<feature type="region of interest" description="Disordered" evidence="8">
    <location>
        <begin position="429"/>
        <end position="448"/>
    </location>
</feature>
<keyword evidence="5 7" id="KW-0378">Hydrolase</keyword>
<dbReference type="InterPro" id="IPR041796">
    <property type="entry name" value="Mre11_N"/>
</dbReference>
<keyword evidence="12" id="KW-1185">Reference proteome</keyword>
<dbReference type="InterPro" id="IPR026843">
    <property type="entry name" value="SbcD_C"/>
</dbReference>
<comment type="subunit">
    <text evidence="2 7">Heterodimer of SbcC and SbcD.</text>
</comment>
<dbReference type="CDD" id="cd00840">
    <property type="entry name" value="MPP_Mre11_N"/>
    <property type="match status" value="1"/>
</dbReference>
<evidence type="ECO:0000256" key="5">
    <source>
        <dbReference type="ARBA" id="ARBA00022801"/>
    </source>
</evidence>
<reference evidence="12" key="1">
    <citation type="journal article" date="2019" name="Int. J. Syst. Evol. Microbiol.">
        <title>The Global Catalogue of Microorganisms (GCM) 10K type strain sequencing project: providing services to taxonomists for standard genome sequencing and annotation.</title>
        <authorList>
            <consortium name="The Broad Institute Genomics Platform"/>
            <consortium name="The Broad Institute Genome Sequencing Center for Infectious Disease"/>
            <person name="Wu L."/>
            <person name="Ma J."/>
        </authorList>
    </citation>
    <scope>NUCLEOTIDE SEQUENCE [LARGE SCALE GENOMIC DNA]</scope>
    <source>
        <strain evidence="12">JCM 17924</strain>
    </source>
</reference>
<evidence type="ECO:0000256" key="3">
    <source>
        <dbReference type="ARBA" id="ARBA00013365"/>
    </source>
</evidence>
<dbReference type="InterPro" id="IPR050535">
    <property type="entry name" value="DNA_Repair-Maintenance_Comp"/>
</dbReference>
<dbReference type="EMBL" id="BAABHA010000001">
    <property type="protein sequence ID" value="GAA4374284.1"/>
    <property type="molecule type" value="Genomic_DNA"/>
</dbReference>
<dbReference type="NCBIfam" id="TIGR00619">
    <property type="entry name" value="sbcd"/>
    <property type="match status" value="1"/>
</dbReference>
<protein>
    <recommendedName>
        <fullName evidence="3 7">Nuclease SbcCD subunit D</fullName>
    </recommendedName>
</protein>
<evidence type="ECO:0000259" key="10">
    <source>
        <dbReference type="Pfam" id="PF12320"/>
    </source>
</evidence>
<evidence type="ECO:0000256" key="4">
    <source>
        <dbReference type="ARBA" id="ARBA00022722"/>
    </source>
</evidence>
<dbReference type="PANTHER" id="PTHR30337">
    <property type="entry name" value="COMPONENT OF ATP-DEPENDENT DSDNA EXONUCLEASE"/>
    <property type="match status" value="1"/>
</dbReference>
<evidence type="ECO:0000256" key="1">
    <source>
        <dbReference type="ARBA" id="ARBA00010555"/>
    </source>
</evidence>
<evidence type="ECO:0000256" key="8">
    <source>
        <dbReference type="SAM" id="MobiDB-lite"/>
    </source>
</evidence>
<name>A0ABP8IVE7_9BACT</name>
<sequence>MASARNIEEKIGATSVNFEIRFATTYRMRVLHTADWHLGQRFISGHERTDEHRLFLDWLVQTVRERQVEVLVVAGDVFDTGSPSSTALELYYSFLVSLRQTDCRDVVIVGGNHDSPATLNAPARLLRHLRVHVVGCVPECFDDQILLLDDAHGQPGLLVCAVPFLRDRDVRLSVPGESAEDREQRIRQGIADHYARVAETERVWQHKAAGRPVLATGHLYAAGGTASDSERTIHVGNLGQVTADHFPACFDYVALGHLHRPQRVGGREHIRYSGSPIPLSFSEVQDTKQVLLLDFQNGAVGIEPIEVPTARRLARFHGSLEEVSADLLAYDNAGLPLPAWVDVEVRSELSQLEVAEQLLKVIEMLDRKQLEVLSRRHLRLVTLRPLGDEPEPLTRSLHDFTEREVFERRLENEPEDDRPELLRTFDELTELMHEASPPGPLSKGRGGA</sequence>
<comment type="similarity">
    <text evidence="1 7">Belongs to the SbcD family.</text>
</comment>
<evidence type="ECO:0000259" key="9">
    <source>
        <dbReference type="Pfam" id="PF00149"/>
    </source>
</evidence>
<evidence type="ECO:0000256" key="6">
    <source>
        <dbReference type="ARBA" id="ARBA00022839"/>
    </source>
</evidence>
<dbReference type="Gene3D" id="3.60.21.10">
    <property type="match status" value="1"/>
</dbReference>
<evidence type="ECO:0000313" key="12">
    <source>
        <dbReference type="Proteomes" id="UP001500454"/>
    </source>
</evidence>
<keyword evidence="6 7" id="KW-0269">Exonuclease</keyword>
<dbReference type="PANTHER" id="PTHR30337:SF0">
    <property type="entry name" value="NUCLEASE SBCCD SUBUNIT D"/>
    <property type="match status" value="1"/>
</dbReference>
<dbReference type="Pfam" id="PF12320">
    <property type="entry name" value="SbcD_C"/>
    <property type="match status" value="1"/>
</dbReference>
<dbReference type="Pfam" id="PF00149">
    <property type="entry name" value="Metallophos"/>
    <property type="match status" value="1"/>
</dbReference>
<dbReference type="GO" id="GO:0004527">
    <property type="term" value="F:exonuclease activity"/>
    <property type="evidence" value="ECO:0007669"/>
    <property type="project" value="UniProtKB-KW"/>
</dbReference>
<keyword evidence="7" id="KW-0235">DNA replication</keyword>